<dbReference type="EMBL" id="CP018800">
    <property type="protein sequence ID" value="ATX81813.1"/>
    <property type="molecule type" value="Genomic_DNA"/>
</dbReference>
<dbReference type="InterPro" id="IPR018704">
    <property type="entry name" value="SecYEG/CpoB_TPR"/>
</dbReference>
<reference evidence="3 4" key="1">
    <citation type="submission" date="2016-12" db="EMBL/GenBank/DDBJ databases">
        <title>Isolation and genomic insights into novel planktonic Zetaproteobacteria from stratified waters of the Chesapeake Bay.</title>
        <authorList>
            <person name="McAllister S.M."/>
            <person name="Kato S."/>
            <person name="Chan C.S."/>
            <person name="Chiu B.K."/>
            <person name="Field E.K."/>
        </authorList>
    </citation>
    <scope>NUCLEOTIDE SEQUENCE [LARGE SCALE GENOMIC DNA]</scope>
    <source>
        <strain evidence="3 4">CP-8</strain>
    </source>
</reference>
<dbReference type="AlphaFoldDB" id="A0A2K8L3I4"/>
<keyword evidence="1" id="KW-1133">Transmembrane helix</keyword>
<proteinExistence type="predicted"/>
<evidence type="ECO:0000259" key="2">
    <source>
        <dbReference type="Pfam" id="PF09976"/>
    </source>
</evidence>
<evidence type="ECO:0000313" key="4">
    <source>
        <dbReference type="Proteomes" id="UP000231637"/>
    </source>
</evidence>
<feature type="transmembrane region" description="Helical" evidence="1">
    <location>
        <begin position="34"/>
        <end position="53"/>
    </location>
</feature>
<evidence type="ECO:0000256" key="1">
    <source>
        <dbReference type="SAM" id="Phobius"/>
    </source>
</evidence>
<gene>
    <name evidence="3" type="ORF">Ga0123462_0944</name>
</gene>
<accession>A0A2K8L3I4</accession>
<dbReference type="RefSeq" id="WP_100265231.1">
    <property type="nucleotide sequence ID" value="NZ_CP018800.1"/>
</dbReference>
<keyword evidence="4" id="KW-1185">Reference proteome</keyword>
<dbReference type="Proteomes" id="UP000231637">
    <property type="component" value="Chromosome"/>
</dbReference>
<keyword evidence="1" id="KW-0472">Membrane</keyword>
<dbReference type="OrthoDB" id="5293726at2"/>
<name>A0A2K8L3I4_9PROT</name>
<sequence>MSDNIPVKDSDLDELKKEMRSAQWIDWVEKNQKSLIGAAAAVVVVLMAVGLWLENEQSQRATAATIYQQAMNEGDSAKKLALLQSINRDFSSSSYSALALMQLASVDSKNAELHLNALMAHGKAMDEWIWQARLDLAEIKLAEGDAAAAKSLLDQQVGGQYLQLRYYLMAQASGDEAEKQDYLQKAMDAPSSTDAELLRKIESQINKKAS</sequence>
<evidence type="ECO:0000313" key="3">
    <source>
        <dbReference type="EMBL" id="ATX81813.1"/>
    </source>
</evidence>
<dbReference type="Pfam" id="PF09976">
    <property type="entry name" value="TPR_21"/>
    <property type="match status" value="1"/>
</dbReference>
<dbReference type="KEGG" id="mfn:Ga0123462_0944"/>
<feature type="domain" description="Ancillary SecYEG translocon subunit/Cell division coordinator CpoB TPR" evidence="2">
    <location>
        <begin position="27"/>
        <end position="189"/>
    </location>
</feature>
<organism evidence="3 4">
    <name type="scientific">Mariprofundus ferrinatatus</name>
    <dbReference type="NCBI Taxonomy" id="1921087"/>
    <lineage>
        <taxon>Bacteria</taxon>
        <taxon>Pseudomonadati</taxon>
        <taxon>Pseudomonadota</taxon>
        <taxon>Candidatius Mariprofundia</taxon>
        <taxon>Mariprofundales</taxon>
        <taxon>Mariprofundaceae</taxon>
        <taxon>Mariprofundus</taxon>
    </lineage>
</organism>
<keyword evidence="1" id="KW-0812">Transmembrane</keyword>
<protein>
    <submittedName>
        <fullName evidence="3">Negative regulator of RcsB-dependent stress response</fullName>
    </submittedName>
</protein>